<feature type="chain" id="PRO_5044187478" evidence="1">
    <location>
        <begin position="24"/>
        <end position="132"/>
    </location>
</feature>
<dbReference type="AlphaFoldDB" id="A0AB38ZED4"/>
<proteinExistence type="evidence at transcript level"/>
<evidence type="ECO:0000256" key="1">
    <source>
        <dbReference type="SAM" id="SignalP"/>
    </source>
</evidence>
<dbReference type="EMBL" id="PP510862">
    <property type="protein sequence ID" value="WXH71787.1"/>
    <property type="molecule type" value="mRNA"/>
</dbReference>
<sequence>MLKLTTLLAIFSVTCLTINCASAWGWGPTYHNATHNLIVGHRGYNDLLLFSRIVNNHSKFPWSKVSEDIKYPITKSGRKFMITEITAIDLIGYDQGGYASITKGGVGRSNVTIHFTSQRGKSYKFNVSIFGH</sequence>
<accession>A0AB38ZED4</accession>
<name>A0AB38ZED4_9HEMI</name>
<evidence type="ECO:0000313" key="2">
    <source>
        <dbReference type="EMBL" id="WXH71787.1"/>
    </source>
</evidence>
<dbReference type="Pfam" id="PF15868">
    <property type="entry name" value="MBF2"/>
    <property type="match status" value="1"/>
</dbReference>
<reference evidence="2" key="1">
    <citation type="submission" date="2024-03" db="EMBL/GenBank/DDBJ databases">
        <authorList>
            <person name="Jin J.A."/>
            <person name="King G.A."/>
            <person name="Walker A."/>
        </authorList>
    </citation>
    <scope>NUCLEOTIDE SEQUENCE</scope>
</reference>
<organism evidence="2">
    <name type="scientific">Ectomocoris sp</name>
    <dbReference type="NCBI Taxonomy" id="3104572"/>
    <lineage>
        <taxon>Eukaryota</taxon>
        <taxon>Metazoa</taxon>
        <taxon>Ecdysozoa</taxon>
        <taxon>Arthropoda</taxon>
        <taxon>Hexapoda</taxon>
        <taxon>Insecta</taxon>
        <taxon>Pterygota</taxon>
        <taxon>Neoptera</taxon>
        <taxon>Paraneoptera</taxon>
        <taxon>Hemiptera</taxon>
        <taxon>Heteroptera</taxon>
        <taxon>Panheteroptera</taxon>
        <taxon>Cimicomorpha</taxon>
        <taxon>Reduviidae</taxon>
        <taxon>Peiratinae</taxon>
        <taxon>Ectomocoris</taxon>
    </lineage>
</organism>
<feature type="signal peptide" evidence="1">
    <location>
        <begin position="1"/>
        <end position="23"/>
    </location>
</feature>
<keyword evidence="1" id="KW-0732">Signal</keyword>
<dbReference type="PANTHER" id="PTHR37685">
    <property type="entry name" value="GEO11136P1-RELATED"/>
    <property type="match status" value="1"/>
</dbReference>
<protein>
    <submittedName>
        <fullName evidence="2">Heteropteran venom family 3 protein 3</fullName>
    </submittedName>
</protein>
<dbReference type="InterPro" id="IPR031734">
    <property type="entry name" value="MBF2"/>
</dbReference>
<dbReference type="PANTHER" id="PTHR37685:SF1">
    <property type="entry name" value="GEO11136P1-RELATED"/>
    <property type="match status" value="1"/>
</dbReference>